<keyword evidence="1" id="KW-1133">Transmembrane helix</keyword>
<comment type="caution">
    <text evidence="3">The sequence shown here is derived from an EMBL/GenBank/DDBJ whole genome shotgun (WGS) entry which is preliminary data.</text>
</comment>
<evidence type="ECO:0000256" key="2">
    <source>
        <dbReference type="SAM" id="SignalP"/>
    </source>
</evidence>
<dbReference type="OrthoDB" id="19998at2759"/>
<name>A0A8J4Q4F1_9MYCE</name>
<sequence>MNRFVFVILSSLLLFSYTSALTQEKADASFDGVVAGAVDNDSYFLRSYSFVNLGGSYASLGASLNGTLGGGAQADFIGFLFNAKTVNYLFTYSQAKLDINNLSGSASSYALNYRPTVIIEYKETNGEKGYQQGKDTILGWVRLDSLDYSLGKSDKTFKNSNGKEFRVTIVEAESKLFDMMFYISEAPVSVAGNDIGSSQSKIDVTIKNYYDPTQNKQSSGCTVASTTICASTGPSSDPDSRLALAAVFFNADASYGVDIDGKIEINSGKKEVFVGFSWVGHADTNTDSGKSASASVSTNSNSNVDGNLFVTSGGFANANARLLIHSFDAVRPTNVVWDPTIGASQGSFAIKISAPLVMMILLSLIVTLLM</sequence>
<evidence type="ECO:0000313" key="4">
    <source>
        <dbReference type="Proteomes" id="UP000695562"/>
    </source>
</evidence>
<proteinExistence type="predicted"/>
<accession>A0A8J4Q4F1</accession>
<dbReference type="PANTHER" id="PTHR38085">
    <property type="match status" value="1"/>
</dbReference>
<feature type="transmembrane region" description="Helical" evidence="1">
    <location>
        <begin position="348"/>
        <end position="369"/>
    </location>
</feature>
<feature type="chain" id="PRO_5035275740" description="Transmembrane protein" evidence="2">
    <location>
        <begin position="21"/>
        <end position="370"/>
    </location>
</feature>
<keyword evidence="4" id="KW-1185">Reference proteome</keyword>
<dbReference type="AlphaFoldDB" id="A0A8J4Q4F1"/>
<evidence type="ECO:0000313" key="3">
    <source>
        <dbReference type="EMBL" id="KAF2078547.1"/>
    </source>
</evidence>
<organism evidence="3 4">
    <name type="scientific">Polysphondylium violaceum</name>
    <dbReference type="NCBI Taxonomy" id="133409"/>
    <lineage>
        <taxon>Eukaryota</taxon>
        <taxon>Amoebozoa</taxon>
        <taxon>Evosea</taxon>
        <taxon>Eumycetozoa</taxon>
        <taxon>Dictyostelia</taxon>
        <taxon>Dictyosteliales</taxon>
        <taxon>Dictyosteliaceae</taxon>
        <taxon>Polysphondylium</taxon>
    </lineage>
</organism>
<evidence type="ECO:0000256" key="1">
    <source>
        <dbReference type="SAM" id="Phobius"/>
    </source>
</evidence>
<reference evidence="3" key="1">
    <citation type="submission" date="2020-01" db="EMBL/GenBank/DDBJ databases">
        <title>Development of genomics and gene disruption for Polysphondylium violaceum indicates a role for the polyketide synthase stlB in stalk morphogenesis.</title>
        <authorList>
            <person name="Narita B."/>
            <person name="Kawabe Y."/>
            <person name="Kin K."/>
            <person name="Saito T."/>
            <person name="Gibbs R."/>
            <person name="Kuspa A."/>
            <person name="Muzny D."/>
            <person name="Queller D."/>
            <person name="Richards S."/>
            <person name="Strassman J."/>
            <person name="Sucgang R."/>
            <person name="Worley K."/>
            <person name="Schaap P."/>
        </authorList>
    </citation>
    <scope>NUCLEOTIDE SEQUENCE</scope>
    <source>
        <strain evidence="3">QSvi11</strain>
    </source>
</reference>
<dbReference type="Proteomes" id="UP000695562">
    <property type="component" value="Unassembled WGS sequence"/>
</dbReference>
<protein>
    <recommendedName>
        <fullName evidence="5">Transmembrane protein</fullName>
    </recommendedName>
</protein>
<keyword evidence="2" id="KW-0732">Signal</keyword>
<dbReference type="PANTHER" id="PTHR38085:SF1">
    <property type="match status" value="1"/>
</dbReference>
<evidence type="ECO:0008006" key="5">
    <source>
        <dbReference type="Google" id="ProtNLM"/>
    </source>
</evidence>
<gene>
    <name evidence="3" type="ORF">CYY_000171</name>
</gene>
<keyword evidence="1" id="KW-0472">Membrane</keyword>
<keyword evidence="1" id="KW-0812">Transmembrane</keyword>
<feature type="signal peptide" evidence="2">
    <location>
        <begin position="1"/>
        <end position="20"/>
    </location>
</feature>
<dbReference type="EMBL" id="AJWJ01000003">
    <property type="protein sequence ID" value="KAF2078547.1"/>
    <property type="molecule type" value="Genomic_DNA"/>
</dbReference>